<reference evidence="2 3" key="1">
    <citation type="submission" date="2015-06" db="EMBL/GenBank/DDBJ databases">
        <title>Draft genome sequencing of a biphenyl-degrading bacterium, Janthinobacterium lividum MEG1.</title>
        <authorList>
            <person name="Shimodaira J."/>
            <person name="Hatta T."/>
        </authorList>
    </citation>
    <scope>NUCLEOTIDE SEQUENCE [LARGE SCALE GENOMIC DNA]</scope>
    <source>
        <strain evidence="2 3">MEG1</strain>
    </source>
</reference>
<sequence>MTGGAVLGAQAQAGVQQVQQILPLHSDEDVVRLRKQVRDSMVAMGFGLIEQTKIITAASELARNTLRYGGGGEARIARVSDGARQGLELRFVDAGPGIDDIALALTDGYTSGGGLGLGLGGAKRLADAFHIDTAPGAGTTVTIAKWKLF</sequence>
<feature type="domain" description="Histidine kinase/HSP90-like ATPase" evidence="1">
    <location>
        <begin position="51"/>
        <end position="143"/>
    </location>
</feature>
<name>A0A1S1U5C2_9BURK</name>
<dbReference type="Proteomes" id="UP000179840">
    <property type="component" value="Unassembled WGS sequence"/>
</dbReference>
<dbReference type="Gene3D" id="3.30.565.10">
    <property type="entry name" value="Histidine kinase-like ATPase, C-terminal domain"/>
    <property type="match status" value="1"/>
</dbReference>
<evidence type="ECO:0000313" key="3">
    <source>
        <dbReference type="Proteomes" id="UP000179840"/>
    </source>
</evidence>
<proteinExistence type="predicted"/>
<protein>
    <submittedName>
        <fullName evidence="2">Anti-sigma regulatory factor</fullName>
    </submittedName>
</protein>
<dbReference type="EMBL" id="LFKP01000008">
    <property type="protein sequence ID" value="OHV95657.1"/>
    <property type="molecule type" value="Genomic_DNA"/>
</dbReference>
<dbReference type="InterPro" id="IPR036890">
    <property type="entry name" value="HATPase_C_sf"/>
</dbReference>
<evidence type="ECO:0000313" key="2">
    <source>
        <dbReference type="EMBL" id="OHV95657.1"/>
    </source>
</evidence>
<dbReference type="Pfam" id="PF02518">
    <property type="entry name" value="HATPase_c"/>
    <property type="match status" value="1"/>
</dbReference>
<dbReference type="RefSeq" id="WP_071078299.1">
    <property type="nucleotide sequence ID" value="NZ_LFKP01000008.1"/>
</dbReference>
<organism evidence="2 3">
    <name type="scientific">Janthinobacterium lividum</name>
    <dbReference type="NCBI Taxonomy" id="29581"/>
    <lineage>
        <taxon>Bacteria</taxon>
        <taxon>Pseudomonadati</taxon>
        <taxon>Pseudomonadota</taxon>
        <taxon>Betaproteobacteria</taxon>
        <taxon>Burkholderiales</taxon>
        <taxon>Oxalobacteraceae</taxon>
        <taxon>Janthinobacterium</taxon>
    </lineage>
</organism>
<dbReference type="SUPFAM" id="SSF55874">
    <property type="entry name" value="ATPase domain of HSP90 chaperone/DNA topoisomerase II/histidine kinase"/>
    <property type="match status" value="1"/>
</dbReference>
<evidence type="ECO:0000259" key="1">
    <source>
        <dbReference type="Pfam" id="PF02518"/>
    </source>
</evidence>
<dbReference type="AlphaFoldDB" id="A0A1S1U5C2"/>
<gene>
    <name evidence="2" type="ORF">AKG95_11905</name>
</gene>
<comment type="caution">
    <text evidence="2">The sequence shown here is derived from an EMBL/GenBank/DDBJ whole genome shotgun (WGS) entry which is preliminary data.</text>
</comment>
<dbReference type="InterPro" id="IPR003594">
    <property type="entry name" value="HATPase_dom"/>
</dbReference>
<accession>A0A1S1U5C2</accession>